<evidence type="ECO:0000313" key="2">
    <source>
        <dbReference type="EMBL" id="GAA0931741.1"/>
    </source>
</evidence>
<reference evidence="3" key="1">
    <citation type="journal article" date="2019" name="Int. J. Syst. Evol. Microbiol.">
        <title>The Global Catalogue of Microorganisms (GCM) 10K type strain sequencing project: providing services to taxonomists for standard genome sequencing and annotation.</title>
        <authorList>
            <consortium name="The Broad Institute Genomics Platform"/>
            <consortium name="The Broad Institute Genome Sequencing Center for Infectious Disease"/>
            <person name="Wu L."/>
            <person name="Ma J."/>
        </authorList>
    </citation>
    <scope>NUCLEOTIDE SEQUENCE [LARGE SCALE GENOMIC DNA]</scope>
    <source>
        <strain evidence="3">JCM 10977</strain>
    </source>
</reference>
<dbReference type="RefSeq" id="WP_343966391.1">
    <property type="nucleotide sequence ID" value="NZ_BAAAHK010000003.1"/>
</dbReference>
<dbReference type="EMBL" id="BAAAHK010000003">
    <property type="protein sequence ID" value="GAA0931741.1"/>
    <property type="molecule type" value="Genomic_DNA"/>
</dbReference>
<accession>A0ABP4A9L9</accession>
<comment type="caution">
    <text evidence="2">The sequence shown here is derived from an EMBL/GenBank/DDBJ whole genome shotgun (WGS) entry which is preliminary data.</text>
</comment>
<evidence type="ECO:0000313" key="3">
    <source>
        <dbReference type="Proteomes" id="UP001500542"/>
    </source>
</evidence>
<organism evidence="2 3">
    <name type="scientific">Kribbella koreensis</name>
    <dbReference type="NCBI Taxonomy" id="57909"/>
    <lineage>
        <taxon>Bacteria</taxon>
        <taxon>Bacillati</taxon>
        <taxon>Actinomycetota</taxon>
        <taxon>Actinomycetes</taxon>
        <taxon>Propionibacteriales</taxon>
        <taxon>Kribbellaceae</taxon>
        <taxon>Kribbella</taxon>
    </lineage>
</organism>
<feature type="compositionally biased region" description="Basic and acidic residues" evidence="1">
    <location>
        <begin position="89"/>
        <end position="102"/>
    </location>
</feature>
<feature type="region of interest" description="Disordered" evidence="1">
    <location>
        <begin position="85"/>
        <end position="111"/>
    </location>
</feature>
<evidence type="ECO:0008006" key="4">
    <source>
        <dbReference type="Google" id="ProtNLM"/>
    </source>
</evidence>
<evidence type="ECO:0000256" key="1">
    <source>
        <dbReference type="SAM" id="MobiDB-lite"/>
    </source>
</evidence>
<gene>
    <name evidence="2" type="ORF">GCM10009554_15840</name>
</gene>
<sequence length="434" mass="47981">MPSDLQRVARGLVECLNEVPAVVAHLQRTAERCRENAALAIAASQGQATVAAQQLDAAARACEQAAHYLSMAPPKTKAWAERLVGAPRSSDRPDAQSADRNRTTGGSSDLATRDLLGRVTRFSLPFKPLEDSEDFEPPLITVARKAFEKLRKQQEKDAEEYEQPEELEFEILVTETGELEVFEEIEPPEDRDYEIKVELDKAARELLKSMEESGKQTWTAATILIEPDKVTATFTYPDEPPPTPAPPVMIDVHLPEPGDFEGRPPEAIEVPEIDTALDDVADFDPAVHPRALGDDFAPGVHDPHSSFVPKELRIAERLSGEGWRVDARLIDNRSDGPDPDAMARKSRFDRGSVVEFKTLETSRIETVKRNILKAGRQVRAVDGEVVIDGRNVELGEDAAREAYRAAARQQGTTVARVVHLILGDGRMITYAKEN</sequence>
<keyword evidence="3" id="KW-1185">Reference proteome</keyword>
<protein>
    <recommendedName>
        <fullName evidence="4">tRNA nuclease CdiA C-terminal domain-containing protein</fullName>
    </recommendedName>
</protein>
<name>A0ABP4A9L9_9ACTN</name>
<proteinExistence type="predicted"/>
<dbReference type="Proteomes" id="UP001500542">
    <property type="component" value="Unassembled WGS sequence"/>
</dbReference>